<feature type="transmembrane region" description="Helical" evidence="7">
    <location>
        <begin position="33"/>
        <end position="54"/>
    </location>
</feature>
<evidence type="ECO:0000256" key="4">
    <source>
        <dbReference type="ARBA" id="ARBA00022692"/>
    </source>
</evidence>
<sequence length="209" mass="21673">MSPDTAIYVLELIGLFVFATSGALMAIRSGFDVVGIVVLAETTALGGGVLRDVIIGAHPPAAFRDPLYLAIPLVAATVVFFFHPQVARLGIAVLIFDAGGLGLYTVTGTVKALDAGLGMLQAVILGVTTAVGGGVLRDVLARQTPELFKTENELYAVPSTIGAIIVAVAYQSGWLLPAAAAGAAVFVSGFRLLALWRGWRAPGAWAVRR</sequence>
<evidence type="ECO:0000256" key="3">
    <source>
        <dbReference type="ARBA" id="ARBA00022475"/>
    </source>
</evidence>
<keyword evidence="10" id="KW-1185">Reference proteome</keyword>
<comment type="caution">
    <text evidence="9">The sequence shown here is derived from an EMBL/GenBank/DDBJ whole genome shotgun (WGS) entry which is preliminary data.</text>
</comment>
<reference evidence="9 10" key="1">
    <citation type="submission" date="2020-08" db="EMBL/GenBank/DDBJ databases">
        <title>Genomic Encyclopedia of Type Strains, Phase III (KMG-III): the genomes of soil and plant-associated and newly described type strains.</title>
        <authorList>
            <person name="Whitman W."/>
        </authorList>
    </citation>
    <scope>NUCLEOTIDE SEQUENCE [LARGE SCALE GENOMIC DNA]</scope>
    <source>
        <strain evidence="9 10">CECT 3287</strain>
    </source>
</reference>
<evidence type="ECO:0000256" key="7">
    <source>
        <dbReference type="SAM" id="Phobius"/>
    </source>
</evidence>
<dbReference type="PANTHER" id="PTHR30506:SF3">
    <property type="entry name" value="UPF0126 INNER MEMBRANE PROTEIN YADS-RELATED"/>
    <property type="match status" value="1"/>
</dbReference>
<evidence type="ECO:0000313" key="10">
    <source>
        <dbReference type="Proteomes" id="UP000590749"/>
    </source>
</evidence>
<comment type="subcellular location">
    <subcellularLocation>
        <location evidence="1">Cell membrane</location>
        <topology evidence="1">Multi-pass membrane protein</topology>
    </subcellularLocation>
</comment>
<evidence type="ECO:0000256" key="6">
    <source>
        <dbReference type="ARBA" id="ARBA00023136"/>
    </source>
</evidence>
<feature type="domain" description="Glycine transporter" evidence="8">
    <location>
        <begin position="95"/>
        <end position="170"/>
    </location>
</feature>
<keyword evidence="3" id="KW-1003">Cell membrane</keyword>
<protein>
    <submittedName>
        <fullName evidence="9">Putative membrane protein YeiH</fullName>
    </submittedName>
</protein>
<evidence type="ECO:0000259" key="8">
    <source>
        <dbReference type="Pfam" id="PF03458"/>
    </source>
</evidence>
<keyword evidence="5 7" id="KW-1133">Transmembrane helix</keyword>
<feature type="domain" description="Glycine transporter" evidence="8">
    <location>
        <begin position="9"/>
        <end position="83"/>
    </location>
</feature>
<dbReference type="EMBL" id="JACHXF010000009">
    <property type="protein sequence ID" value="MBB3096746.1"/>
    <property type="molecule type" value="Genomic_DNA"/>
</dbReference>
<feature type="transmembrane region" description="Helical" evidence="7">
    <location>
        <begin position="66"/>
        <end position="82"/>
    </location>
</feature>
<dbReference type="PANTHER" id="PTHR30506">
    <property type="entry name" value="INNER MEMBRANE PROTEIN"/>
    <property type="match status" value="1"/>
</dbReference>
<dbReference type="AlphaFoldDB" id="A0A7W5FFQ9"/>
<dbReference type="Proteomes" id="UP000590749">
    <property type="component" value="Unassembled WGS sequence"/>
</dbReference>
<evidence type="ECO:0000313" key="9">
    <source>
        <dbReference type="EMBL" id="MBB3096746.1"/>
    </source>
</evidence>
<accession>A0A7W5FFQ9</accession>
<evidence type="ECO:0000256" key="1">
    <source>
        <dbReference type="ARBA" id="ARBA00004651"/>
    </source>
</evidence>
<evidence type="ECO:0000256" key="2">
    <source>
        <dbReference type="ARBA" id="ARBA00008193"/>
    </source>
</evidence>
<dbReference type="RefSeq" id="WP_183222191.1">
    <property type="nucleotide sequence ID" value="NZ_BMPW01000013.1"/>
</dbReference>
<feature type="transmembrane region" description="Helical" evidence="7">
    <location>
        <begin position="89"/>
        <end position="107"/>
    </location>
</feature>
<dbReference type="Pfam" id="PF03458">
    <property type="entry name" value="Gly_transporter"/>
    <property type="match status" value="2"/>
</dbReference>
<gene>
    <name evidence="9" type="ORF">FHR83_004420</name>
</gene>
<evidence type="ECO:0000256" key="5">
    <source>
        <dbReference type="ARBA" id="ARBA00022989"/>
    </source>
</evidence>
<feature type="transmembrane region" description="Helical" evidence="7">
    <location>
        <begin position="119"/>
        <end position="140"/>
    </location>
</feature>
<feature type="transmembrane region" description="Helical" evidence="7">
    <location>
        <begin position="6"/>
        <end position="26"/>
    </location>
</feature>
<dbReference type="GO" id="GO:0005886">
    <property type="term" value="C:plasma membrane"/>
    <property type="evidence" value="ECO:0007669"/>
    <property type="project" value="UniProtKB-SubCell"/>
</dbReference>
<feature type="transmembrane region" description="Helical" evidence="7">
    <location>
        <begin position="176"/>
        <end position="199"/>
    </location>
</feature>
<dbReference type="InterPro" id="IPR005115">
    <property type="entry name" value="Gly_transporter"/>
</dbReference>
<keyword evidence="4 7" id="KW-0812">Transmembrane</keyword>
<keyword evidence="6 7" id="KW-0472">Membrane</keyword>
<comment type="similarity">
    <text evidence="2">Belongs to the UPF0126 family.</text>
</comment>
<feature type="transmembrane region" description="Helical" evidence="7">
    <location>
        <begin position="152"/>
        <end position="170"/>
    </location>
</feature>
<proteinExistence type="inferred from homology"/>
<name>A0A7W5FFQ9_9ACTN</name>
<organism evidence="9 10">
    <name type="scientific">Actinoplanes campanulatus</name>
    <dbReference type="NCBI Taxonomy" id="113559"/>
    <lineage>
        <taxon>Bacteria</taxon>
        <taxon>Bacillati</taxon>
        <taxon>Actinomycetota</taxon>
        <taxon>Actinomycetes</taxon>
        <taxon>Micromonosporales</taxon>
        <taxon>Micromonosporaceae</taxon>
        <taxon>Actinoplanes</taxon>
    </lineage>
</organism>